<keyword evidence="3" id="KW-0863">Zinc-finger</keyword>
<feature type="region of interest" description="Disordered" evidence="6">
    <location>
        <begin position="16"/>
        <end position="38"/>
    </location>
</feature>
<comment type="subcellular location">
    <subcellularLocation>
        <location evidence="1">Nucleus</location>
    </subcellularLocation>
</comment>
<evidence type="ECO:0008006" key="11">
    <source>
        <dbReference type="Google" id="ProtNLM"/>
    </source>
</evidence>
<dbReference type="Pfam" id="PF07967">
    <property type="entry name" value="zf-C3HC"/>
    <property type="match status" value="1"/>
</dbReference>
<evidence type="ECO:0000256" key="6">
    <source>
        <dbReference type="SAM" id="MobiDB-lite"/>
    </source>
</evidence>
<dbReference type="InterPro" id="IPR013909">
    <property type="entry name" value="NuBaID_C"/>
</dbReference>
<evidence type="ECO:0000256" key="3">
    <source>
        <dbReference type="ARBA" id="ARBA00022771"/>
    </source>
</evidence>
<protein>
    <recommendedName>
        <fullName evidence="11">C3HC-type domain-containing protein</fullName>
    </recommendedName>
</protein>
<dbReference type="Proteomes" id="UP000224854">
    <property type="component" value="Unassembled WGS sequence"/>
</dbReference>
<reference evidence="9 10" key="1">
    <citation type="submission" date="2017-06" db="EMBL/GenBank/DDBJ databases">
        <title>Ant-infecting Ophiocordyceps genomes reveal a high diversity of potential behavioral manipulation genes and a possible major role for enterotoxins.</title>
        <authorList>
            <person name="De Bekker C."/>
            <person name="Evans H.C."/>
            <person name="Brachmann A."/>
            <person name="Hughes D.P."/>
        </authorList>
    </citation>
    <scope>NUCLEOTIDE SEQUENCE [LARGE SCALE GENOMIC DNA]</scope>
    <source>
        <strain evidence="9 10">1348a</strain>
    </source>
</reference>
<keyword evidence="10" id="KW-1185">Reference proteome</keyword>
<dbReference type="GO" id="GO:0008270">
    <property type="term" value="F:zinc ion binding"/>
    <property type="evidence" value="ECO:0007669"/>
    <property type="project" value="UniProtKB-KW"/>
</dbReference>
<evidence type="ECO:0000313" key="10">
    <source>
        <dbReference type="Proteomes" id="UP000224854"/>
    </source>
</evidence>
<dbReference type="OrthoDB" id="2592092at2759"/>
<feature type="domain" description="NuBaID C-terminal" evidence="8">
    <location>
        <begin position="287"/>
        <end position="389"/>
    </location>
</feature>
<dbReference type="Pfam" id="PF08600">
    <property type="entry name" value="NuBaID_C"/>
    <property type="match status" value="1"/>
</dbReference>
<name>A0A2C5YPN9_9HYPO</name>
<dbReference type="EMBL" id="NJEU01000166">
    <property type="protein sequence ID" value="PHH80058.1"/>
    <property type="molecule type" value="Genomic_DNA"/>
</dbReference>
<evidence type="ECO:0000256" key="1">
    <source>
        <dbReference type="ARBA" id="ARBA00004123"/>
    </source>
</evidence>
<evidence type="ECO:0000256" key="4">
    <source>
        <dbReference type="ARBA" id="ARBA00022833"/>
    </source>
</evidence>
<feature type="domain" description="C3HC-type" evidence="7">
    <location>
        <begin position="99"/>
        <end position="237"/>
    </location>
</feature>
<keyword evidence="2" id="KW-0479">Metal-binding</keyword>
<accession>A0A2C5YPN9</accession>
<dbReference type="GO" id="GO:0005634">
    <property type="term" value="C:nucleus"/>
    <property type="evidence" value="ECO:0007669"/>
    <property type="project" value="UniProtKB-SubCell"/>
</dbReference>
<proteinExistence type="predicted"/>
<feature type="region of interest" description="Disordered" evidence="6">
    <location>
        <begin position="51"/>
        <end position="78"/>
    </location>
</feature>
<comment type="caution">
    <text evidence="9">The sequence shown here is derived from an EMBL/GenBank/DDBJ whole genome shotgun (WGS) entry which is preliminary data.</text>
</comment>
<organism evidence="9 10">
    <name type="scientific">Ophiocordyceps australis</name>
    <dbReference type="NCBI Taxonomy" id="1399860"/>
    <lineage>
        <taxon>Eukaryota</taxon>
        <taxon>Fungi</taxon>
        <taxon>Dikarya</taxon>
        <taxon>Ascomycota</taxon>
        <taxon>Pezizomycotina</taxon>
        <taxon>Sordariomycetes</taxon>
        <taxon>Hypocreomycetidae</taxon>
        <taxon>Hypocreales</taxon>
        <taxon>Ophiocordycipitaceae</taxon>
        <taxon>Ophiocordyceps</taxon>
    </lineage>
</organism>
<dbReference type="InterPro" id="IPR012935">
    <property type="entry name" value="NuBaID_N"/>
</dbReference>
<dbReference type="AlphaFoldDB" id="A0A2C5YPN9"/>
<keyword evidence="5" id="KW-0539">Nucleus</keyword>
<sequence length="476" mass="52491">MHATKRKLNALLQELGSSRSEANSGIVMDPDSSPTSHQDLLAKRRRLGFPEATAPVQPVSSLSSLSSSPKGRRTATATTIASTTTTTPDTTETLSKYCPGDRHQLLKRLATFQELTDWTPKPDKVGEVQWAKRGWICHGKETVRCLLCHKQVVVKLDYKEPQGQDASALASAEVENALEEKYAELIVSSHQQDCLWRRRGCDDALLRISFSNAKATFTALRERYDELCARHASLPYEFNLRLPPELDIDQVLSQLPPGFFSRADKPAKSGSVTITTTAVDQPVNRAALALALTGWQGLTNRRIGTVANSASCHTCLRRLGLWMFRSKEVDQNGHILTPAPMDFLDPLAEHRSFCPWTSPETQSKGGPQAADFAGWQALLQSVRNESSLRSVYAGRSHHLAATTTTTVRETTPSIHSTVDEAETGLAVEADDKARDAKDKERWARLRKVKSMLNTKKLRRSTVGKPESIKSNHSSGG</sequence>
<feature type="region of interest" description="Disordered" evidence="6">
    <location>
        <begin position="453"/>
        <end position="476"/>
    </location>
</feature>
<evidence type="ECO:0000259" key="8">
    <source>
        <dbReference type="Pfam" id="PF08600"/>
    </source>
</evidence>
<feature type="compositionally biased region" description="Low complexity" evidence="6">
    <location>
        <begin position="60"/>
        <end position="78"/>
    </location>
</feature>
<gene>
    <name evidence="9" type="ORF">CDD82_1990</name>
</gene>
<evidence type="ECO:0000256" key="2">
    <source>
        <dbReference type="ARBA" id="ARBA00022723"/>
    </source>
</evidence>
<evidence type="ECO:0000259" key="7">
    <source>
        <dbReference type="Pfam" id="PF07967"/>
    </source>
</evidence>
<evidence type="ECO:0000256" key="5">
    <source>
        <dbReference type="ARBA" id="ARBA00023242"/>
    </source>
</evidence>
<keyword evidence="4" id="KW-0862">Zinc</keyword>
<dbReference type="PANTHER" id="PTHR15835:SF6">
    <property type="entry name" value="ZINC FINGER C3HC-TYPE PROTEIN 1"/>
    <property type="match status" value="1"/>
</dbReference>
<dbReference type="PANTHER" id="PTHR15835">
    <property type="entry name" value="NUCLEAR-INTERACTING PARTNER OF ALK"/>
    <property type="match status" value="1"/>
</dbReference>
<evidence type="ECO:0000313" key="9">
    <source>
        <dbReference type="EMBL" id="PHH80058.1"/>
    </source>
</evidence>